<dbReference type="EMBL" id="JBHSSL010000025">
    <property type="protein sequence ID" value="MFC6169756.1"/>
    <property type="molecule type" value="Genomic_DNA"/>
</dbReference>
<accession>A0ABW1RB88</accession>
<gene>
    <name evidence="3" type="ORF">ACFQGP_04085</name>
</gene>
<organism evidence="3 4">
    <name type="scientific">Loigolactobacillus jiayinensis</name>
    <dbReference type="NCBI Taxonomy" id="2486016"/>
    <lineage>
        <taxon>Bacteria</taxon>
        <taxon>Bacillati</taxon>
        <taxon>Bacillota</taxon>
        <taxon>Bacilli</taxon>
        <taxon>Lactobacillales</taxon>
        <taxon>Lactobacillaceae</taxon>
        <taxon>Loigolactobacillus</taxon>
    </lineage>
</organism>
<evidence type="ECO:0000256" key="1">
    <source>
        <dbReference type="ARBA" id="ARBA00006226"/>
    </source>
</evidence>
<protein>
    <submittedName>
        <fullName evidence="3">Type II toxin-antitoxin system RelE/ParE family toxin</fullName>
    </submittedName>
</protein>
<dbReference type="InterPro" id="IPR035093">
    <property type="entry name" value="RelE/ParE_toxin_dom_sf"/>
</dbReference>
<dbReference type="RefSeq" id="WP_125551145.1">
    <property type="nucleotide sequence ID" value="NZ_JBHSSL010000025.1"/>
</dbReference>
<keyword evidence="4" id="KW-1185">Reference proteome</keyword>
<dbReference type="PANTHER" id="PTHR35601">
    <property type="entry name" value="TOXIN RELE"/>
    <property type="match status" value="1"/>
</dbReference>
<evidence type="ECO:0000313" key="4">
    <source>
        <dbReference type="Proteomes" id="UP001596289"/>
    </source>
</evidence>
<name>A0ABW1RB88_9LACO</name>
<dbReference type="InterPro" id="IPR007712">
    <property type="entry name" value="RelE/ParE_toxin"/>
</dbReference>
<dbReference type="PANTHER" id="PTHR35601:SF1">
    <property type="entry name" value="TOXIN RELE"/>
    <property type="match status" value="1"/>
</dbReference>
<dbReference type="Proteomes" id="UP001596289">
    <property type="component" value="Unassembled WGS sequence"/>
</dbReference>
<dbReference type="Pfam" id="PF05016">
    <property type="entry name" value="ParE_toxin"/>
    <property type="match status" value="1"/>
</dbReference>
<evidence type="ECO:0000313" key="3">
    <source>
        <dbReference type="EMBL" id="MFC6169756.1"/>
    </source>
</evidence>
<reference evidence="4" key="1">
    <citation type="journal article" date="2019" name="Int. J. Syst. Evol. Microbiol.">
        <title>The Global Catalogue of Microorganisms (GCM) 10K type strain sequencing project: providing services to taxonomists for standard genome sequencing and annotation.</title>
        <authorList>
            <consortium name="The Broad Institute Genomics Platform"/>
            <consortium name="The Broad Institute Genome Sequencing Center for Infectious Disease"/>
            <person name="Wu L."/>
            <person name="Ma J."/>
        </authorList>
    </citation>
    <scope>NUCLEOTIDE SEQUENCE [LARGE SCALE GENOMIC DNA]</scope>
    <source>
        <strain evidence="4">CCM 8904</strain>
    </source>
</reference>
<comment type="caution">
    <text evidence="3">The sequence shown here is derived from an EMBL/GenBank/DDBJ whole genome shotgun (WGS) entry which is preliminary data.</text>
</comment>
<proteinExistence type="inferred from homology"/>
<sequence>MSKYEVRTTKYFRQSMKKLDKSTQRAIVKFIQKHLVDVDYPASPGKKLVSDLSGYTRFRIGSYRLITVVDDDRLIITNIYVAKREQVYDLDSDKLPRPNFDDR</sequence>
<comment type="similarity">
    <text evidence="1">Belongs to the RelE toxin family.</text>
</comment>
<keyword evidence="2" id="KW-1277">Toxin-antitoxin system</keyword>
<dbReference type="Gene3D" id="3.30.2310.20">
    <property type="entry name" value="RelE-like"/>
    <property type="match status" value="1"/>
</dbReference>
<dbReference type="SUPFAM" id="SSF143011">
    <property type="entry name" value="RelE-like"/>
    <property type="match status" value="1"/>
</dbReference>
<evidence type="ECO:0000256" key="2">
    <source>
        <dbReference type="ARBA" id="ARBA00022649"/>
    </source>
</evidence>